<sequence length="71" mass="6868">MGIVSSVANHTLGAGWRAVKDTVQGAMKGEMEDIAKIAVAAGMATGSIPLATGAVALAGDAALGALVDVFA</sequence>
<keyword evidence="2" id="KW-1185">Reference proteome</keyword>
<name>A0A919F4Z6_9XANT</name>
<dbReference type="Proteomes" id="UP000623958">
    <property type="component" value="Unassembled WGS sequence"/>
</dbReference>
<dbReference type="EMBL" id="BNBA01000001">
    <property type="protein sequence ID" value="GHH46422.1"/>
    <property type="molecule type" value="Genomic_DNA"/>
</dbReference>
<gene>
    <name evidence="1" type="ORF">GCM10009090_01490</name>
</gene>
<dbReference type="RefSeq" id="WP_434028330.1">
    <property type="nucleotide sequence ID" value="NZ_BNBA01000001.1"/>
</dbReference>
<reference evidence="1" key="2">
    <citation type="submission" date="2020-09" db="EMBL/GenBank/DDBJ databases">
        <authorList>
            <person name="Sun Q."/>
            <person name="Ohkuma M."/>
        </authorList>
    </citation>
    <scope>NUCLEOTIDE SEQUENCE</scope>
    <source>
        <strain evidence="1">JCM 13306</strain>
    </source>
</reference>
<protein>
    <submittedName>
        <fullName evidence="1">Uncharacterized protein</fullName>
    </submittedName>
</protein>
<evidence type="ECO:0000313" key="1">
    <source>
        <dbReference type="EMBL" id="GHH46422.1"/>
    </source>
</evidence>
<evidence type="ECO:0000313" key="2">
    <source>
        <dbReference type="Proteomes" id="UP000623958"/>
    </source>
</evidence>
<dbReference type="AlphaFoldDB" id="A0A919F4Z6"/>
<accession>A0A919F4Z6</accession>
<reference evidence="1" key="1">
    <citation type="journal article" date="2014" name="Int. J. Syst. Evol. Microbiol.">
        <title>Complete genome sequence of Corynebacterium casei LMG S-19264T (=DSM 44701T), isolated from a smear-ripened cheese.</title>
        <authorList>
            <consortium name="US DOE Joint Genome Institute (JGI-PGF)"/>
            <person name="Walter F."/>
            <person name="Albersmeier A."/>
            <person name="Kalinowski J."/>
            <person name="Ruckert C."/>
        </authorList>
    </citation>
    <scope>NUCLEOTIDE SEQUENCE</scope>
    <source>
        <strain evidence="1">JCM 13306</strain>
    </source>
</reference>
<organism evidence="1 2">
    <name type="scientific">Xanthomonas boreopolis</name>
    <dbReference type="NCBI Taxonomy" id="86183"/>
    <lineage>
        <taxon>Bacteria</taxon>
        <taxon>Pseudomonadati</taxon>
        <taxon>Pseudomonadota</taxon>
        <taxon>Gammaproteobacteria</taxon>
        <taxon>Lysobacterales</taxon>
        <taxon>Lysobacteraceae</taxon>
        <taxon>Xanthomonas</taxon>
    </lineage>
</organism>
<proteinExistence type="predicted"/>
<comment type="caution">
    <text evidence="1">The sequence shown here is derived from an EMBL/GenBank/DDBJ whole genome shotgun (WGS) entry which is preliminary data.</text>
</comment>